<keyword evidence="3" id="KW-0804">Transcription</keyword>
<keyword evidence="2" id="KW-0238">DNA-binding</keyword>
<evidence type="ECO:0000256" key="3">
    <source>
        <dbReference type="ARBA" id="ARBA00023163"/>
    </source>
</evidence>
<evidence type="ECO:0000313" key="6">
    <source>
        <dbReference type="Proteomes" id="UP000466187"/>
    </source>
</evidence>
<dbReference type="PROSITE" id="PS01124">
    <property type="entry name" value="HTH_ARAC_FAMILY_2"/>
    <property type="match status" value="1"/>
</dbReference>
<dbReference type="Pfam" id="PF20240">
    <property type="entry name" value="DUF6597"/>
    <property type="match status" value="1"/>
</dbReference>
<sequence>MGGVSAMSAAGAPHPSLRGVVLRYEGFAERGGSPATFRELPCTFVPIIIDLDEGWTVAHREHARTAPLRLDSFVAGITDGPVLVGHGGYARCLQIDLTPLGARRLIAMPMSELANRTVPIDDVFGRFGRELVQRVGDAPDWPTRFALIDAVIRARLADTEPVDAGVAWSLSRITESYGAATISDLAAELGWSHRRLIARYRDSVGLPPKLVARIVRFERLAALVTSEPAVDWAGVALECGYFDQAHLAREVREFADITPTELRALSVNFVQDEATASA</sequence>
<dbReference type="PANTHER" id="PTHR46796">
    <property type="entry name" value="HTH-TYPE TRANSCRIPTIONAL ACTIVATOR RHAS-RELATED"/>
    <property type="match status" value="1"/>
</dbReference>
<evidence type="ECO:0000256" key="2">
    <source>
        <dbReference type="ARBA" id="ARBA00023125"/>
    </source>
</evidence>
<dbReference type="InterPro" id="IPR046532">
    <property type="entry name" value="DUF6597"/>
</dbReference>
<feature type="domain" description="HTH araC/xylS-type" evidence="4">
    <location>
        <begin position="163"/>
        <end position="265"/>
    </location>
</feature>
<dbReference type="SMART" id="SM00342">
    <property type="entry name" value="HTH_ARAC"/>
    <property type="match status" value="1"/>
</dbReference>
<dbReference type="KEGG" id="mgad:MGAD_10160"/>
<protein>
    <submittedName>
        <fullName evidence="5">AraC family transcriptional regulator</fullName>
    </submittedName>
</protein>
<dbReference type="InterPro" id="IPR050204">
    <property type="entry name" value="AraC_XylS_family_regulators"/>
</dbReference>
<evidence type="ECO:0000259" key="4">
    <source>
        <dbReference type="PROSITE" id="PS01124"/>
    </source>
</evidence>
<keyword evidence="1" id="KW-0805">Transcription regulation</keyword>
<dbReference type="InterPro" id="IPR018060">
    <property type="entry name" value="HTH_AraC"/>
</dbReference>
<gene>
    <name evidence="5" type="ORF">MGAD_10160</name>
</gene>
<dbReference type="AlphaFoldDB" id="A0A7I7WJH6"/>
<dbReference type="Pfam" id="PF12833">
    <property type="entry name" value="HTH_18"/>
    <property type="match status" value="1"/>
</dbReference>
<evidence type="ECO:0000313" key="5">
    <source>
        <dbReference type="EMBL" id="BBZ16681.1"/>
    </source>
</evidence>
<proteinExistence type="predicted"/>
<dbReference type="EMBL" id="AP022608">
    <property type="protein sequence ID" value="BBZ16681.1"/>
    <property type="molecule type" value="Genomic_DNA"/>
</dbReference>
<accession>A0A7I7WJH6</accession>
<dbReference type="GO" id="GO:0043565">
    <property type="term" value="F:sequence-specific DNA binding"/>
    <property type="evidence" value="ECO:0007669"/>
    <property type="project" value="InterPro"/>
</dbReference>
<reference evidence="5 6" key="1">
    <citation type="journal article" date="2019" name="Emerg. Microbes Infect.">
        <title>Comprehensive subspecies identification of 175 nontuberculous mycobacteria species based on 7547 genomic profiles.</title>
        <authorList>
            <person name="Matsumoto Y."/>
            <person name="Kinjo T."/>
            <person name="Motooka D."/>
            <person name="Nabeya D."/>
            <person name="Jung N."/>
            <person name="Uechi K."/>
            <person name="Horii T."/>
            <person name="Iida T."/>
            <person name="Fujita J."/>
            <person name="Nakamura S."/>
        </authorList>
    </citation>
    <scope>NUCLEOTIDE SEQUENCE [LARGE SCALE GENOMIC DNA]</scope>
    <source>
        <strain evidence="5 6">JCM 12688</strain>
    </source>
</reference>
<dbReference type="GO" id="GO:0003700">
    <property type="term" value="F:DNA-binding transcription factor activity"/>
    <property type="evidence" value="ECO:0007669"/>
    <property type="project" value="InterPro"/>
</dbReference>
<organism evidence="5 6">
    <name type="scientific">Mycolicibacterium gadium</name>
    <name type="common">Mycobacterium gadium</name>
    <dbReference type="NCBI Taxonomy" id="1794"/>
    <lineage>
        <taxon>Bacteria</taxon>
        <taxon>Bacillati</taxon>
        <taxon>Actinomycetota</taxon>
        <taxon>Actinomycetes</taxon>
        <taxon>Mycobacteriales</taxon>
        <taxon>Mycobacteriaceae</taxon>
        <taxon>Mycolicibacterium</taxon>
    </lineage>
</organism>
<dbReference type="PANTHER" id="PTHR46796:SF15">
    <property type="entry name" value="BLL1074 PROTEIN"/>
    <property type="match status" value="1"/>
</dbReference>
<name>A0A7I7WJH6_MYCGU</name>
<evidence type="ECO:0000256" key="1">
    <source>
        <dbReference type="ARBA" id="ARBA00023015"/>
    </source>
</evidence>
<dbReference type="Proteomes" id="UP000466187">
    <property type="component" value="Chromosome"/>
</dbReference>
<dbReference type="Gene3D" id="1.10.10.60">
    <property type="entry name" value="Homeodomain-like"/>
    <property type="match status" value="1"/>
</dbReference>